<dbReference type="EMBL" id="VSRR010013377">
    <property type="protein sequence ID" value="MPC55701.1"/>
    <property type="molecule type" value="Genomic_DNA"/>
</dbReference>
<comment type="caution">
    <text evidence="1">The sequence shown here is derived from an EMBL/GenBank/DDBJ whole genome shotgun (WGS) entry which is preliminary data.</text>
</comment>
<evidence type="ECO:0000313" key="1">
    <source>
        <dbReference type="EMBL" id="MPC55701.1"/>
    </source>
</evidence>
<proteinExistence type="predicted"/>
<sequence>MAARQCYNYGKRHSVDKTLCPAFTPKCGVCGNWGPLQENVKDSQDARDRYTSEQCYYQCSNSEL</sequence>
<evidence type="ECO:0000313" key="2">
    <source>
        <dbReference type="Proteomes" id="UP000324222"/>
    </source>
</evidence>
<gene>
    <name evidence="1" type="ORF">E2C01_049645</name>
</gene>
<accession>A0A5B7G6Y3</accession>
<keyword evidence="2" id="KW-1185">Reference proteome</keyword>
<dbReference type="Proteomes" id="UP000324222">
    <property type="component" value="Unassembled WGS sequence"/>
</dbReference>
<name>A0A5B7G6Y3_PORTR</name>
<protein>
    <submittedName>
        <fullName evidence="1">Uncharacterized protein</fullName>
    </submittedName>
</protein>
<organism evidence="1 2">
    <name type="scientific">Portunus trituberculatus</name>
    <name type="common">Swimming crab</name>
    <name type="synonym">Neptunus trituberculatus</name>
    <dbReference type="NCBI Taxonomy" id="210409"/>
    <lineage>
        <taxon>Eukaryota</taxon>
        <taxon>Metazoa</taxon>
        <taxon>Ecdysozoa</taxon>
        <taxon>Arthropoda</taxon>
        <taxon>Crustacea</taxon>
        <taxon>Multicrustacea</taxon>
        <taxon>Malacostraca</taxon>
        <taxon>Eumalacostraca</taxon>
        <taxon>Eucarida</taxon>
        <taxon>Decapoda</taxon>
        <taxon>Pleocyemata</taxon>
        <taxon>Brachyura</taxon>
        <taxon>Eubrachyura</taxon>
        <taxon>Portunoidea</taxon>
        <taxon>Portunidae</taxon>
        <taxon>Portuninae</taxon>
        <taxon>Portunus</taxon>
    </lineage>
</organism>
<dbReference type="AlphaFoldDB" id="A0A5B7G6Y3"/>
<reference evidence="1 2" key="1">
    <citation type="submission" date="2019-05" db="EMBL/GenBank/DDBJ databases">
        <title>Another draft genome of Portunus trituberculatus and its Hox gene families provides insights of decapod evolution.</title>
        <authorList>
            <person name="Jeong J.-H."/>
            <person name="Song I."/>
            <person name="Kim S."/>
            <person name="Choi T."/>
            <person name="Kim D."/>
            <person name="Ryu S."/>
            <person name="Kim W."/>
        </authorList>
    </citation>
    <scope>NUCLEOTIDE SEQUENCE [LARGE SCALE GENOMIC DNA]</scope>
    <source>
        <tissue evidence="1">Muscle</tissue>
    </source>
</reference>